<dbReference type="AlphaFoldDB" id="A0A1V9FS77"/>
<feature type="signal peptide" evidence="1">
    <location>
        <begin position="1"/>
        <end position="22"/>
    </location>
</feature>
<dbReference type="Gene3D" id="2.60.40.10">
    <property type="entry name" value="Immunoglobulins"/>
    <property type="match status" value="2"/>
</dbReference>
<comment type="caution">
    <text evidence="3">The sequence shown here is derived from an EMBL/GenBank/DDBJ whole genome shotgun (WGS) entry which is preliminary data.</text>
</comment>
<name>A0A1V9FS77_9BACT</name>
<dbReference type="Proteomes" id="UP000192796">
    <property type="component" value="Unassembled WGS sequence"/>
</dbReference>
<proteinExistence type="predicted"/>
<dbReference type="PROSITE" id="PS51257">
    <property type="entry name" value="PROKAR_LIPOPROTEIN"/>
    <property type="match status" value="1"/>
</dbReference>
<sequence length="438" mass="45946">MKSSIKYSSFILAILFAAAIIASCNKGPNLTTYTYPAPLPTGFSPASGYPGTDVVITGSSFGDYPNAVKVFFNGVKADTIRSCADGKIVVKVPANALTGKVSISVWTNGVDSLGIFTVIPAPVVKSISADAGTPGDTVIIKGMGYGTDPSKVVVSFNGTTGTVNAMNDTLIKAIVPAGFSSGNIIVIVNGFPVTGPGFAYLVPVPDPIYQLDFEGNLNDKMGGTASTYIKGTAGVAALSYVTGINGQAVYLPPGVKATAFGDVQQTISLPAQISKVPELTVSCWVNWAGTADWEPIFDFGETRGNRVNLTARAAASWNGAGTNMVSRFIIENKTGFSGYFEYNNIGNKSITVNTWRHAVLTVSSANLIMKMYLDGVLIGTKALPAGASNTIFSHSKVYIGGQVVAAANEPTYGGKIDKFQLYNSVLSADQIYTLFYKK</sequence>
<evidence type="ECO:0000259" key="2">
    <source>
        <dbReference type="Pfam" id="PF01833"/>
    </source>
</evidence>
<dbReference type="EMBL" id="LVYD01000058">
    <property type="protein sequence ID" value="OQP61214.1"/>
    <property type="molecule type" value="Genomic_DNA"/>
</dbReference>
<dbReference type="Pfam" id="PF01833">
    <property type="entry name" value="TIG"/>
    <property type="match status" value="2"/>
</dbReference>
<dbReference type="InterPro" id="IPR002909">
    <property type="entry name" value="IPT_dom"/>
</dbReference>
<keyword evidence="1" id="KW-0732">Signal</keyword>
<dbReference type="GO" id="GO:0004553">
    <property type="term" value="F:hydrolase activity, hydrolyzing O-glycosyl compounds"/>
    <property type="evidence" value="ECO:0007669"/>
    <property type="project" value="UniProtKB-ARBA"/>
</dbReference>
<dbReference type="InterPro" id="IPR014756">
    <property type="entry name" value="Ig_E-set"/>
</dbReference>
<dbReference type="STRING" id="1703345.A3860_05745"/>
<dbReference type="Gene3D" id="2.60.120.200">
    <property type="match status" value="1"/>
</dbReference>
<dbReference type="InterPro" id="IPR013320">
    <property type="entry name" value="ConA-like_dom_sf"/>
</dbReference>
<feature type="domain" description="IPT/TIG" evidence="2">
    <location>
        <begin position="122"/>
        <end position="194"/>
    </location>
</feature>
<dbReference type="OrthoDB" id="633200at2"/>
<evidence type="ECO:0000256" key="1">
    <source>
        <dbReference type="SAM" id="SignalP"/>
    </source>
</evidence>
<dbReference type="InterPro" id="IPR013783">
    <property type="entry name" value="Ig-like_fold"/>
</dbReference>
<accession>A0A1V9FS77</accession>
<evidence type="ECO:0000313" key="4">
    <source>
        <dbReference type="Proteomes" id="UP000192796"/>
    </source>
</evidence>
<reference evidence="3 4" key="1">
    <citation type="submission" date="2016-03" db="EMBL/GenBank/DDBJ databases">
        <title>Niastella vici sp. nov., isolated from farmland soil.</title>
        <authorList>
            <person name="Chen L."/>
            <person name="Wang D."/>
            <person name="Yang S."/>
            <person name="Wang G."/>
        </authorList>
    </citation>
    <scope>NUCLEOTIDE SEQUENCE [LARGE SCALE GENOMIC DNA]</scope>
    <source>
        <strain evidence="3 4">DJ57</strain>
    </source>
</reference>
<dbReference type="Pfam" id="PF13385">
    <property type="entry name" value="Laminin_G_3"/>
    <property type="match status" value="1"/>
</dbReference>
<dbReference type="GO" id="GO:0005975">
    <property type="term" value="P:carbohydrate metabolic process"/>
    <property type="evidence" value="ECO:0007669"/>
    <property type="project" value="UniProtKB-ARBA"/>
</dbReference>
<feature type="chain" id="PRO_5012483927" description="IPT/TIG domain-containing protein" evidence="1">
    <location>
        <begin position="23"/>
        <end position="438"/>
    </location>
</feature>
<organism evidence="3 4">
    <name type="scientific">Niastella vici</name>
    <dbReference type="NCBI Taxonomy" id="1703345"/>
    <lineage>
        <taxon>Bacteria</taxon>
        <taxon>Pseudomonadati</taxon>
        <taxon>Bacteroidota</taxon>
        <taxon>Chitinophagia</taxon>
        <taxon>Chitinophagales</taxon>
        <taxon>Chitinophagaceae</taxon>
        <taxon>Niastella</taxon>
    </lineage>
</organism>
<dbReference type="RefSeq" id="WP_081151680.1">
    <property type="nucleotide sequence ID" value="NZ_LVYD01000058.1"/>
</dbReference>
<dbReference type="SUPFAM" id="SSF81296">
    <property type="entry name" value="E set domains"/>
    <property type="match status" value="2"/>
</dbReference>
<protein>
    <recommendedName>
        <fullName evidence="2">IPT/TIG domain-containing protein</fullName>
    </recommendedName>
</protein>
<feature type="domain" description="IPT/TIG" evidence="2">
    <location>
        <begin position="38"/>
        <end position="110"/>
    </location>
</feature>
<gene>
    <name evidence="3" type="ORF">A3860_05745</name>
</gene>
<keyword evidence="4" id="KW-1185">Reference proteome</keyword>
<evidence type="ECO:0000313" key="3">
    <source>
        <dbReference type="EMBL" id="OQP61214.1"/>
    </source>
</evidence>
<dbReference type="SUPFAM" id="SSF49899">
    <property type="entry name" value="Concanavalin A-like lectins/glucanases"/>
    <property type="match status" value="1"/>
</dbReference>